<evidence type="ECO:0000256" key="3">
    <source>
        <dbReference type="SAM" id="SignalP"/>
    </source>
</evidence>
<protein>
    <submittedName>
        <fullName evidence="4">Ribonuclease T</fullName>
    </submittedName>
</protein>
<dbReference type="PANTHER" id="PTHR11240:SF22">
    <property type="entry name" value="RIBONUCLEASE T2"/>
    <property type="match status" value="1"/>
</dbReference>
<dbReference type="InterPro" id="IPR039378">
    <property type="entry name" value="RNase_T2_prok"/>
</dbReference>
<dbReference type="InterPro" id="IPR001568">
    <property type="entry name" value="RNase_T2-like"/>
</dbReference>
<proteinExistence type="inferred from homology"/>
<feature type="chain" id="PRO_5016599689" evidence="3">
    <location>
        <begin position="21"/>
        <end position="211"/>
    </location>
</feature>
<keyword evidence="5" id="KW-1185">Reference proteome</keyword>
<dbReference type="InterPro" id="IPR036430">
    <property type="entry name" value="RNase_T2-like_sf"/>
</dbReference>
<dbReference type="Gene3D" id="3.90.730.10">
    <property type="entry name" value="Ribonuclease T2-like"/>
    <property type="match status" value="1"/>
</dbReference>
<evidence type="ECO:0000313" key="5">
    <source>
        <dbReference type="Proteomes" id="UP000252023"/>
    </source>
</evidence>
<reference evidence="5" key="1">
    <citation type="submission" date="2018-07" db="EMBL/GenBank/DDBJ databases">
        <title>Genome sequencing of Paracoccus sp. SC2-6.</title>
        <authorList>
            <person name="Heo J."/>
            <person name="Kim S.-J."/>
            <person name="Kwon S.-W."/>
        </authorList>
    </citation>
    <scope>NUCLEOTIDE SEQUENCE [LARGE SCALE GENOMIC DNA]</scope>
    <source>
        <strain evidence="5">SC2-6</strain>
    </source>
</reference>
<dbReference type="KEGG" id="pars:DRW48_04635"/>
<organism evidence="4 5">
    <name type="scientific">Paracoccus suum</name>
    <dbReference type="NCBI Taxonomy" id="2259340"/>
    <lineage>
        <taxon>Bacteria</taxon>
        <taxon>Pseudomonadati</taxon>
        <taxon>Pseudomonadota</taxon>
        <taxon>Alphaproteobacteria</taxon>
        <taxon>Rhodobacterales</taxon>
        <taxon>Paracoccaceae</taxon>
        <taxon>Paracoccus</taxon>
    </lineage>
</organism>
<dbReference type="PROSITE" id="PS00530">
    <property type="entry name" value="RNASE_T2_1"/>
    <property type="match status" value="1"/>
</dbReference>
<evidence type="ECO:0000256" key="2">
    <source>
        <dbReference type="RuleBase" id="RU004328"/>
    </source>
</evidence>
<sequence>MRTLALLSATLLAGPLPAAAQDTPGDFEYYVLSLSWSPSWCAAEDDGTADQCRPGVRRGFVVHGLWPQYEQGWPSDCRTEARDPTRGDSAEMADLMGSGGLAWYQWKKHGRCSGLSGRDYYSLMREAVSRVAIPPAYARLPRDLNVPPGAIEAAFLAVNPDMTREGVTITCDAGAVEEVRICLTRDLRPRDCAPDARRDCGARVLRMPQVE</sequence>
<dbReference type="Pfam" id="PF00445">
    <property type="entry name" value="Ribonuclease_T2"/>
    <property type="match status" value="1"/>
</dbReference>
<dbReference type="RefSeq" id="WP_114077368.1">
    <property type="nucleotide sequence ID" value="NZ_CP030918.1"/>
</dbReference>
<comment type="similarity">
    <text evidence="1 2">Belongs to the RNase T2 family.</text>
</comment>
<accession>A0A344PNX5</accession>
<dbReference type="InterPro" id="IPR018188">
    <property type="entry name" value="RNase_T2_His_AS_1"/>
</dbReference>
<evidence type="ECO:0000313" key="4">
    <source>
        <dbReference type="EMBL" id="AXC51080.1"/>
    </source>
</evidence>
<dbReference type="AlphaFoldDB" id="A0A344PNX5"/>
<dbReference type="GO" id="GO:0003723">
    <property type="term" value="F:RNA binding"/>
    <property type="evidence" value="ECO:0007669"/>
    <property type="project" value="InterPro"/>
</dbReference>
<dbReference type="InterPro" id="IPR033130">
    <property type="entry name" value="RNase_T2_His_AS_2"/>
</dbReference>
<dbReference type="GO" id="GO:0033897">
    <property type="term" value="F:ribonuclease T2 activity"/>
    <property type="evidence" value="ECO:0007669"/>
    <property type="project" value="InterPro"/>
</dbReference>
<gene>
    <name evidence="4" type="ORF">DRW48_04635</name>
</gene>
<dbReference type="PANTHER" id="PTHR11240">
    <property type="entry name" value="RIBONUCLEASE T2"/>
    <property type="match status" value="1"/>
</dbReference>
<keyword evidence="3" id="KW-0732">Signal</keyword>
<dbReference type="CDD" id="cd01062">
    <property type="entry name" value="RNase_T2_prok"/>
    <property type="match status" value="1"/>
</dbReference>
<dbReference type="PROSITE" id="PS00531">
    <property type="entry name" value="RNASE_T2_2"/>
    <property type="match status" value="1"/>
</dbReference>
<dbReference type="SUPFAM" id="SSF55895">
    <property type="entry name" value="Ribonuclease Rh-like"/>
    <property type="match status" value="1"/>
</dbReference>
<evidence type="ECO:0000256" key="1">
    <source>
        <dbReference type="ARBA" id="ARBA00007469"/>
    </source>
</evidence>
<feature type="signal peptide" evidence="3">
    <location>
        <begin position="1"/>
        <end position="20"/>
    </location>
</feature>
<name>A0A344PNX5_9RHOB</name>
<dbReference type="Proteomes" id="UP000252023">
    <property type="component" value="Chromosome"/>
</dbReference>
<dbReference type="OrthoDB" id="4720638at2"/>
<dbReference type="GO" id="GO:0006401">
    <property type="term" value="P:RNA catabolic process"/>
    <property type="evidence" value="ECO:0007669"/>
    <property type="project" value="UniProtKB-ARBA"/>
</dbReference>
<dbReference type="EMBL" id="CP030918">
    <property type="protein sequence ID" value="AXC51080.1"/>
    <property type="molecule type" value="Genomic_DNA"/>
</dbReference>